<evidence type="ECO:0000313" key="2">
    <source>
        <dbReference type="Proteomes" id="UP001596023"/>
    </source>
</evidence>
<comment type="caution">
    <text evidence="1">The sequence shown here is derived from an EMBL/GenBank/DDBJ whole genome shotgun (WGS) entry which is preliminary data.</text>
</comment>
<dbReference type="Gene3D" id="1.10.10.10">
    <property type="entry name" value="Winged helix-like DNA-binding domain superfamily/Winged helix DNA-binding domain"/>
    <property type="match status" value="1"/>
</dbReference>
<dbReference type="InterPro" id="IPR036388">
    <property type="entry name" value="WH-like_DNA-bd_sf"/>
</dbReference>
<organism evidence="1 2">
    <name type="scientific">Dysgonomonas termitidis</name>
    <dbReference type="NCBI Taxonomy" id="1516126"/>
    <lineage>
        <taxon>Bacteria</taxon>
        <taxon>Pseudomonadati</taxon>
        <taxon>Bacteroidota</taxon>
        <taxon>Bacteroidia</taxon>
        <taxon>Bacteroidales</taxon>
        <taxon>Dysgonomonadaceae</taxon>
        <taxon>Dysgonomonas</taxon>
    </lineage>
</organism>
<proteinExistence type="predicted"/>
<evidence type="ECO:0008006" key="3">
    <source>
        <dbReference type="Google" id="ProtNLM"/>
    </source>
</evidence>
<accession>A0ABV9KZB8</accession>
<dbReference type="EMBL" id="JBHSGN010000099">
    <property type="protein sequence ID" value="MFC4675365.1"/>
    <property type="molecule type" value="Genomic_DNA"/>
</dbReference>
<dbReference type="Proteomes" id="UP001596023">
    <property type="component" value="Unassembled WGS sequence"/>
</dbReference>
<name>A0ABV9KZB8_9BACT</name>
<reference evidence="2" key="1">
    <citation type="journal article" date="2019" name="Int. J. Syst. Evol. Microbiol.">
        <title>The Global Catalogue of Microorganisms (GCM) 10K type strain sequencing project: providing services to taxonomists for standard genome sequencing and annotation.</title>
        <authorList>
            <consortium name="The Broad Institute Genomics Platform"/>
            <consortium name="The Broad Institute Genome Sequencing Center for Infectious Disease"/>
            <person name="Wu L."/>
            <person name="Ma J."/>
        </authorList>
    </citation>
    <scope>NUCLEOTIDE SEQUENCE [LARGE SCALE GENOMIC DNA]</scope>
    <source>
        <strain evidence="2">CCUG 66188</strain>
    </source>
</reference>
<sequence>MKKHNGMRPQDVVILLKILTFKGRPWTFSELASSLQISAGEVSTAMERNKEAGLVNPAKNRVNKLALREFLIHGLKYVFPPQAGHSTRGIATAHSAPPVSNHVVKGREIYVWAYYKGTRTGNSIVPLYDKIPKFIENDVELYEYLAIADTFRIGKKREVEVATMELDKRMNDYGE</sequence>
<gene>
    <name evidence="1" type="ORF">ACFO6W_16855</name>
</gene>
<dbReference type="RefSeq" id="WP_379998532.1">
    <property type="nucleotide sequence ID" value="NZ_JBHSGN010000099.1"/>
</dbReference>
<keyword evidence="2" id="KW-1185">Reference proteome</keyword>
<evidence type="ECO:0000313" key="1">
    <source>
        <dbReference type="EMBL" id="MFC4675365.1"/>
    </source>
</evidence>
<protein>
    <recommendedName>
        <fullName evidence="3">MarR family transcriptional regulator</fullName>
    </recommendedName>
</protein>